<comment type="subcellular location">
    <subcellularLocation>
        <location evidence="1">Membrane</location>
        <topology evidence="1">Multi-pass membrane protein</topology>
    </subcellularLocation>
</comment>
<dbReference type="PIRSF" id="PIRSF000847">
    <property type="entry name" value="Phos_ph_gly_syn"/>
    <property type="match status" value="1"/>
</dbReference>
<sequence>MREGTGEGRHDQRVLPVTDRLLTVPNVLSIVRLLGLPVFIWLLVSGHLVWAAAVLVASGFTDYLDGKIARRYGLVSRLGQLLDPIADRLYIAVTLLSLAGTGVIGWWLVAVLVARDAFILAMYPLVRRHHLPIPSVDFVGKAATFNLLGAFPLLLLGHVPGWWTVPALATGWALAWWGVGLYWVTGLVYAAQVRGMMAQRRVLEAAG</sequence>
<dbReference type="PROSITE" id="PS00379">
    <property type="entry name" value="CDP_ALCOHOL_P_TRANSF"/>
    <property type="match status" value="1"/>
</dbReference>
<keyword evidence="8 12" id="KW-0472">Membrane</keyword>
<evidence type="ECO:0000256" key="9">
    <source>
        <dbReference type="ARBA" id="ARBA00023209"/>
    </source>
</evidence>
<evidence type="ECO:0000256" key="8">
    <source>
        <dbReference type="ARBA" id="ARBA00023136"/>
    </source>
</evidence>
<proteinExistence type="inferred from homology"/>
<evidence type="ECO:0000256" key="12">
    <source>
        <dbReference type="SAM" id="Phobius"/>
    </source>
</evidence>
<evidence type="ECO:0000256" key="2">
    <source>
        <dbReference type="ARBA" id="ARBA00010441"/>
    </source>
</evidence>
<evidence type="ECO:0000256" key="1">
    <source>
        <dbReference type="ARBA" id="ARBA00004141"/>
    </source>
</evidence>
<feature type="transmembrane region" description="Helical" evidence="12">
    <location>
        <begin position="171"/>
        <end position="191"/>
    </location>
</feature>
<keyword evidence="9" id="KW-0594">Phospholipid biosynthesis</keyword>
<dbReference type="Pfam" id="PF01066">
    <property type="entry name" value="CDP-OH_P_transf"/>
    <property type="match status" value="1"/>
</dbReference>
<dbReference type="Proteomes" id="UP001589613">
    <property type="component" value="Unassembled WGS sequence"/>
</dbReference>
<dbReference type="InterPro" id="IPR004570">
    <property type="entry name" value="Phosphatidylglycerol_P_synth"/>
</dbReference>
<evidence type="ECO:0000256" key="11">
    <source>
        <dbReference type="RuleBase" id="RU003750"/>
    </source>
</evidence>
<organism evidence="13 14">
    <name type="scientific">Ornithinimicrobium kibberense</name>
    <dbReference type="NCBI Taxonomy" id="282060"/>
    <lineage>
        <taxon>Bacteria</taxon>
        <taxon>Bacillati</taxon>
        <taxon>Actinomycetota</taxon>
        <taxon>Actinomycetes</taxon>
        <taxon>Micrococcales</taxon>
        <taxon>Ornithinimicrobiaceae</taxon>
        <taxon>Ornithinimicrobium</taxon>
    </lineage>
</organism>
<keyword evidence="14" id="KW-1185">Reference proteome</keyword>
<evidence type="ECO:0000313" key="14">
    <source>
        <dbReference type="Proteomes" id="UP001589613"/>
    </source>
</evidence>
<reference evidence="13 14" key="1">
    <citation type="submission" date="2024-09" db="EMBL/GenBank/DDBJ databases">
        <authorList>
            <person name="Sun Q."/>
            <person name="Mori K."/>
        </authorList>
    </citation>
    <scope>NUCLEOTIDE SEQUENCE [LARGE SCALE GENOMIC DNA]</scope>
    <source>
        <strain evidence="13 14">JCM 12763</strain>
    </source>
</reference>
<dbReference type="RefSeq" id="WP_075957576.1">
    <property type="nucleotide sequence ID" value="NZ_JBHMAX010000020.1"/>
</dbReference>
<evidence type="ECO:0000256" key="5">
    <source>
        <dbReference type="ARBA" id="ARBA00022692"/>
    </source>
</evidence>
<keyword evidence="7" id="KW-0443">Lipid metabolism</keyword>
<evidence type="ECO:0000256" key="3">
    <source>
        <dbReference type="ARBA" id="ARBA00022516"/>
    </source>
</evidence>
<keyword evidence="3" id="KW-0444">Lipid biosynthesis</keyword>
<dbReference type="EMBL" id="JBHMAX010000020">
    <property type="protein sequence ID" value="MFB9732612.1"/>
    <property type="molecule type" value="Genomic_DNA"/>
</dbReference>
<keyword evidence="6 12" id="KW-1133">Transmembrane helix</keyword>
<dbReference type="PANTHER" id="PTHR14269:SF62">
    <property type="entry name" value="CDP-DIACYLGLYCEROL--GLYCEROL-3-PHOSPHATE 3-PHOSPHATIDYLTRANSFERASE 1, CHLOROPLASTIC"/>
    <property type="match status" value="1"/>
</dbReference>
<dbReference type="InterPro" id="IPR048254">
    <property type="entry name" value="CDP_ALCOHOL_P_TRANSF_CS"/>
</dbReference>
<gene>
    <name evidence="13" type="ORF">ACFFN0_11235</name>
</gene>
<dbReference type="PANTHER" id="PTHR14269">
    <property type="entry name" value="CDP-DIACYLGLYCEROL--GLYCEROL-3-PHOSPHATE 3-PHOSPHATIDYLTRANSFERASE-RELATED"/>
    <property type="match status" value="1"/>
</dbReference>
<evidence type="ECO:0000256" key="10">
    <source>
        <dbReference type="ARBA" id="ARBA00023264"/>
    </source>
</evidence>
<keyword evidence="10" id="KW-1208">Phospholipid metabolism</keyword>
<dbReference type="InterPro" id="IPR050324">
    <property type="entry name" value="CDP-alcohol_PTase-I"/>
</dbReference>
<evidence type="ECO:0000313" key="13">
    <source>
        <dbReference type="EMBL" id="MFB9732612.1"/>
    </source>
</evidence>
<keyword evidence="5 12" id="KW-0812">Transmembrane</keyword>
<evidence type="ECO:0000256" key="4">
    <source>
        <dbReference type="ARBA" id="ARBA00022679"/>
    </source>
</evidence>
<comment type="caution">
    <text evidence="13">The sequence shown here is derived from an EMBL/GenBank/DDBJ whole genome shotgun (WGS) entry which is preliminary data.</text>
</comment>
<keyword evidence="4 11" id="KW-0808">Transferase</keyword>
<evidence type="ECO:0000256" key="7">
    <source>
        <dbReference type="ARBA" id="ARBA00023098"/>
    </source>
</evidence>
<protein>
    <submittedName>
        <fullName evidence="13">CDP-alcohol phosphatidyltransferase family protein</fullName>
    </submittedName>
</protein>
<evidence type="ECO:0000256" key="6">
    <source>
        <dbReference type="ARBA" id="ARBA00022989"/>
    </source>
</evidence>
<dbReference type="InterPro" id="IPR043130">
    <property type="entry name" value="CDP-OH_PTrfase_TM_dom"/>
</dbReference>
<dbReference type="Gene3D" id="1.20.120.1760">
    <property type="match status" value="1"/>
</dbReference>
<accession>A0ABV5V4E6</accession>
<feature type="transmembrane region" description="Helical" evidence="12">
    <location>
        <begin position="38"/>
        <end position="60"/>
    </location>
</feature>
<name>A0ABV5V4E6_9MICO</name>
<comment type="similarity">
    <text evidence="2 11">Belongs to the CDP-alcohol phosphatidyltransferase class-I family.</text>
</comment>
<dbReference type="InterPro" id="IPR000462">
    <property type="entry name" value="CDP-OH_P_trans"/>
</dbReference>
<feature type="transmembrane region" description="Helical" evidence="12">
    <location>
        <begin position="138"/>
        <end position="159"/>
    </location>
</feature>